<keyword evidence="8" id="KW-1185">Reference proteome</keyword>
<dbReference type="GO" id="GO:0000435">
    <property type="term" value="P:positive regulation of transcription from RNA polymerase II promoter by galactose"/>
    <property type="evidence" value="ECO:0007669"/>
    <property type="project" value="TreeGrafter"/>
</dbReference>
<dbReference type="EMBL" id="JADFTT010000437">
    <property type="protein sequence ID" value="KAG5761628.1"/>
    <property type="molecule type" value="Genomic_DNA"/>
</dbReference>
<dbReference type="InterPro" id="IPR051127">
    <property type="entry name" value="Fungal_SecMet_Regulators"/>
</dbReference>
<gene>
    <name evidence="7" type="ORF">H9Q72_010260</name>
</gene>
<comment type="caution">
    <text evidence="7">The sequence shown here is derived from an EMBL/GenBank/DDBJ whole genome shotgun (WGS) entry which is preliminary data.</text>
</comment>
<dbReference type="Pfam" id="PF04082">
    <property type="entry name" value="Fungal_trans"/>
    <property type="match status" value="1"/>
</dbReference>
<feature type="compositionally biased region" description="Polar residues" evidence="5">
    <location>
        <begin position="20"/>
        <end position="31"/>
    </location>
</feature>
<dbReference type="GO" id="GO:0006351">
    <property type="term" value="P:DNA-templated transcription"/>
    <property type="evidence" value="ECO:0007669"/>
    <property type="project" value="InterPro"/>
</dbReference>
<evidence type="ECO:0000313" key="8">
    <source>
        <dbReference type="Proteomes" id="UP000750502"/>
    </source>
</evidence>
<keyword evidence="1" id="KW-0805">Transcription regulation</keyword>
<evidence type="ECO:0000256" key="5">
    <source>
        <dbReference type="SAM" id="MobiDB-lite"/>
    </source>
</evidence>
<dbReference type="SMART" id="SM00906">
    <property type="entry name" value="Fungal_trans"/>
    <property type="match status" value="1"/>
</dbReference>
<evidence type="ECO:0000256" key="3">
    <source>
        <dbReference type="ARBA" id="ARBA00023163"/>
    </source>
</evidence>
<protein>
    <recommendedName>
        <fullName evidence="6">Xylanolytic transcriptional activator regulatory domain-containing protein</fullName>
    </recommendedName>
</protein>
<keyword evidence="2" id="KW-0238">DNA-binding</keyword>
<organism evidence="7 8">
    <name type="scientific">Fusarium xylarioides</name>
    <dbReference type="NCBI Taxonomy" id="221167"/>
    <lineage>
        <taxon>Eukaryota</taxon>
        <taxon>Fungi</taxon>
        <taxon>Dikarya</taxon>
        <taxon>Ascomycota</taxon>
        <taxon>Pezizomycotina</taxon>
        <taxon>Sordariomycetes</taxon>
        <taxon>Hypocreomycetidae</taxon>
        <taxon>Hypocreales</taxon>
        <taxon>Nectriaceae</taxon>
        <taxon>Fusarium</taxon>
        <taxon>Fusarium fujikuroi species complex</taxon>
    </lineage>
</organism>
<proteinExistence type="predicted"/>
<dbReference type="CDD" id="cd12148">
    <property type="entry name" value="fungal_TF_MHR"/>
    <property type="match status" value="1"/>
</dbReference>
<dbReference type="GO" id="GO:0000981">
    <property type="term" value="F:DNA-binding transcription factor activity, RNA polymerase II-specific"/>
    <property type="evidence" value="ECO:0007669"/>
    <property type="project" value="TreeGrafter"/>
</dbReference>
<dbReference type="GO" id="GO:0005634">
    <property type="term" value="C:nucleus"/>
    <property type="evidence" value="ECO:0007669"/>
    <property type="project" value="TreeGrafter"/>
</dbReference>
<keyword evidence="4" id="KW-0539">Nucleus</keyword>
<dbReference type="PANTHER" id="PTHR47424">
    <property type="entry name" value="REGULATORY PROTEIN GAL4"/>
    <property type="match status" value="1"/>
</dbReference>
<name>A0A9P7HLA6_9HYPO</name>
<dbReference type="Proteomes" id="UP000750502">
    <property type="component" value="Unassembled WGS sequence"/>
</dbReference>
<evidence type="ECO:0000313" key="7">
    <source>
        <dbReference type="EMBL" id="KAG5761628.1"/>
    </source>
</evidence>
<dbReference type="InterPro" id="IPR007219">
    <property type="entry name" value="XnlR_reg_dom"/>
</dbReference>
<keyword evidence="3" id="KW-0804">Transcription</keyword>
<dbReference type="GO" id="GO:0000978">
    <property type="term" value="F:RNA polymerase II cis-regulatory region sequence-specific DNA binding"/>
    <property type="evidence" value="ECO:0007669"/>
    <property type="project" value="TreeGrafter"/>
</dbReference>
<sequence length="1291" mass="141837">MPTKHEAEALVAPSTPAEAVNSQQDGNQSPRTLKDSCPSLFWRVGMPALLLIIPLAYVGTSDLSVEMDTGNALIVLMVMTAYLDGRERSDFGDSVREVLQIASTLWPISFAAVLGPTLKTLALHSAERGSRLGLLEFLLSSQTTFAALKNLVLRQHLSIWTIGIGVLWCLSPLGGQAAVRSLHPRPNSTTHDIRAMHYLRSNVSDIVRFYQGNEAGEDAGALWGGSGQSTLISGMRSIVVASFSSPDILVSHGNGSSVDFVEVAYSIDGADGVGRLGRRDLWQNVRIPYLQLLPEYNPEKPHDWITVPSDWAVPWVSLVGIPIRGGSTIGAGNSTMVVQSHYQTFSCGDEFNGTNWVEEGSQKLSFHDTKKGAKALHLQEGQENPNGAKPNIFIDIVNSSRVINDHNTHWQGVGGIHEPTSKLELVVGGICSNGFVESTYMLRTCKISTSYAEVGVACSRLGESDSLQCQADRVRHTPGRPISGNLTAVSSNLLLGGLIYEFPFITASYYSGQSSAIERYLWDPPTSFGFRGSGPAIIPGCFPNVSTEEFQARLSTALNTVIMATYNATVLMGVDGASLNNRNSMWHNTTAEWSRFTDDVYVLSRGWFAIAMLSTVVLLGCAVANVVIRCFIKAPDFLNSVTGMTRDSPYIRVKPSGGSGPSYSAIRHHVNTKLESHQEVEGESDGDQLRSLQVKKDKVQQTWYVGYKMPSARVLTKSEDADGPCDYCRSIDEVCSVDMEKRRQKPFYFVSEEEYRLLRELCSKCFPEEELTIPNLRRLIDDNQKPAFKTQTDIATPTMSLIEVSAEAPLIDCGDEPIDQGEILLHDLEEAQAEEEEILLPEIVNLHHDLGCLLADAHGEYRYMGAESGASFNSAVRSWMLRMGAGTRSKEKDKDKIPAKSLVTRVCDEADLDSIRALIVLSLAFQSNGFTNSAYLYIGLAVRIAFSLGLHLDKYSTKSGVVSQAHARRLSWTLYLVDQDLSLALGKPSMNSPPNETSWKPPLPSEFVVSPGSHTPNGYLEQCIGLAQITQSIRQNLYDGPVHGGQKLSRTHFNDALTSLQDWLDRVPPHLHLSPSVSLSYRRSISLLHLRYWSTMMLVTKPFLLCNLLQGIDHVEAVKQPIFATLAKICVSAAESSFEILESMVLHKVASSLVMADYLFALQSLQVIVAACGLYHMDGHQARAKQCLRILLAISVSGYPKHLIPETLFQLQQCGLAEGVEDTSNITLQPSEPLVYPQMVTEPLQRISLDQSTDQLAMTWLNELHMADIVIDNGFLDNLMDISSIIPFGSS</sequence>
<accession>A0A9P7HLA6</accession>
<dbReference type="PANTHER" id="PTHR47424:SF3">
    <property type="entry name" value="REGULATORY PROTEIN GAL4"/>
    <property type="match status" value="1"/>
</dbReference>
<reference evidence="7" key="1">
    <citation type="journal article" date="2020" name="bioRxiv">
        <title>Historical genomics reveals the evolutionary mechanisms behind multiple outbreaks of the host-specific coffee wilt pathogen Fusarium xylarioides.</title>
        <authorList>
            <person name="Peck D."/>
            <person name="Nowell R.W."/>
            <person name="Flood J."/>
            <person name="Ryan M.J."/>
            <person name="Barraclough T.G."/>
        </authorList>
    </citation>
    <scope>NUCLEOTIDE SEQUENCE</scope>
    <source>
        <strain evidence="7">IMI 127659i</strain>
    </source>
</reference>
<feature type="domain" description="Xylanolytic transcriptional activator regulatory" evidence="6">
    <location>
        <begin position="934"/>
        <end position="1010"/>
    </location>
</feature>
<reference evidence="7" key="2">
    <citation type="submission" date="2020-10" db="EMBL/GenBank/DDBJ databases">
        <authorList>
            <person name="Peck L.D."/>
            <person name="Nowell R.W."/>
            <person name="Flood J."/>
            <person name="Ryan M.J."/>
            <person name="Barraclough T.G."/>
        </authorList>
    </citation>
    <scope>NUCLEOTIDE SEQUENCE</scope>
    <source>
        <strain evidence="7">IMI 127659i</strain>
    </source>
</reference>
<evidence type="ECO:0000256" key="1">
    <source>
        <dbReference type="ARBA" id="ARBA00023015"/>
    </source>
</evidence>
<dbReference type="GO" id="GO:0008270">
    <property type="term" value="F:zinc ion binding"/>
    <property type="evidence" value="ECO:0007669"/>
    <property type="project" value="InterPro"/>
</dbReference>
<feature type="region of interest" description="Disordered" evidence="5">
    <location>
        <begin position="1"/>
        <end position="32"/>
    </location>
</feature>
<evidence type="ECO:0000256" key="4">
    <source>
        <dbReference type="ARBA" id="ARBA00023242"/>
    </source>
</evidence>
<evidence type="ECO:0000256" key="2">
    <source>
        <dbReference type="ARBA" id="ARBA00023125"/>
    </source>
</evidence>
<evidence type="ECO:0000259" key="6">
    <source>
        <dbReference type="SMART" id="SM00906"/>
    </source>
</evidence>
<dbReference type="OrthoDB" id="3364175at2759"/>